<dbReference type="GO" id="GO:0016405">
    <property type="term" value="F:CoA-ligase activity"/>
    <property type="evidence" value="ECO:0007669"/>
    <property type="project" value="InterPro"/>
</dbReference>
<dbReference type="InterPro" id="IPR025110">
    <property type="entry name" value="AMP-bd_C"/>
</dbReference>
<dbReference type="Gene3D" id="3.40.50.12780">
    <property type="entry name" value="N-terminal domain of ligase-like"/>
    <property type="match status" value="1"/>
</dbReference>
<feature type="domain" description="AMP-dependent synthetase/ligase" evidence="2">
    <location>
        <begin position="24"/>
        <end position="389"/>
    </location>
</feature>
<sequence>MAKLYPEEFYNSADWFVDRHVREGRGDNICAYTDKGNYTYRDIQKMANKMANMFKNLDIRMGDRIIMIVLDTPWFYSTFWGAVKMGAVPVPSNTMLTSDDYEYYLNDSQARTLVVSSRLLPVIEGIEELRFLRDIIVVNDDGEFSVPYKQMYAAAADEFQTVFTTKDDIAFWLYTSGTTGGPKGAVHSQSDMQYSADHYGKEIIQITEKDICYSAARLFFAYGIGNAMFFPMAVGAGTILNPDPPTPAHAFRLISGYKATLFFGVPTLFGQMLEYKVKQDKESGATPDPKAPHELSTLRACPSAGEALPPDLYYKFNERFGVEILDGPGSTEMLHIYVSNRIGDVKPGSSGKPVPGYEVKVVDDDGNELSVGEIGTLWAKGASSLRYYWRKREKTAGTVRGEWINTGDKYYKDADGYFWPSGRADDMLKVGGIWVSPLEVENCLREHAAVMECAVIGAEDDKNLVKPKAFVVLKSGFAPSQELEKELKTWVLDRLAKFKYPRWIVFMDELPKTATGKIQRFKLR</sequence>
<dbReference type="InterPro" id="IPR000873">
    <property type="entry name" value="AMP-dep_synth/lig_dom"/>
</dbReference>
<evidence type="ECO:0000313" key="5">
    <source>
        <dbReference type="Proteomes" id="UP000198744"/>
    </source>
</evidence>
<dbReference type="NCBIfam" id="TIGR02262">
    <property type="entry name" value="benz_CoA_lig"/>
    <property type="match status" value="1"/>
</dbReference>
<dbReference type="SUPFAM" id="SSF56801">
    <property type="entry name" value="Acetyl-CoA synthetase-like"/>
    <property type="match status" value="1"/>
</dbReference>
<dbReference type="RefSeq" id="WP_093882790.1">
    <property type="nucleotide sequence ID" value="NZ_FOBS01000006.1"/>
</dbReference>
<dbReference type="InterPro" id="IPR045851">
    <property type="entry name" value="AMP-bd_C_sf"/>
</dbReference>
<dbReference type="InterPro" id="IPR011957">
    <property type="entry name" value="Benz_CoA_lig"/>
</dbReference>
<reference evidence="4 5" key="1">
    <citation type="submission" date="2016-10" db="EMBL/GenBank/DDBJ databases">
        <authorList>
            <person name="de Groot N.N."/>
        </authorList>
    </citation>
    <scope>NUCLEOTIDE SEQUENCE [LARGE SCALE GENOMIC DNA]</scope>
    <source>
        <strain evidence="4 5">DSM 8423</strain>
    </source>
</reference>
<accession>A0A1H7WE95</accession>
<dbReference type="OrthoDB" id="9799237at2"/>
<name>A0A1H7WE95_9BACT</name>
<dbReference type="PANTHER" id="PTHR43352:SF1">
    <property type="entry name" value="ANTHRANILATE--COA LIGASE"/>
    <property type="match status" value="1"/>
</dbReference>
<keyword evidence="1 4" id="KW-0436">Ligase</keyword>
<dbReference type="EMBL" id="FOBS01000006">
    <property type="protein sequence ID" value="SEM19409.1"/>
    <property type="molecule type" value="Genomic_DNA"/>
</dbReference>
<evidence type="ECO:0000259" key="2">
    <source>
        <dbReference type="Pfam" id="PF00501"/>
    </source>
</evidence>
<evidence type="ECO:0000259" key="3">
    <source>
        <dbReference type="Pfam" id="PF13193"/>
    </source>
</evidence>
<dbReference type="GO" id="GO:0016878">
    <property type="term" value="F:acid-thiol ligase activity"/>
    <property type="evidence" value="ECO:0007669"/>
    <property type="project" value="TreeGrafter"/>
</dbReference>
<dbReference type="Pfam" id="PF13193">
    <property type="entry name" value="AMP-binding_C"/>
    <property type="match status" value="1"/>
</dbReference>
<dbReference type="GO" id="GO:0044550">
    <property type="term" value="P:secondary metabolite biosynthetic process"/>
    <property type="evidence" value="ECO:0007669"/>
    <property type="project" value="TreeGrafter"/>
</dbReference>
<feature type="domain" description="AMP-binding enzyme C-terminal" evidence="3">
    <location>
        <begin position="439"/>
        <end position="517"/>
    </location>
</feature>
<dbReference type="AlphaFoldDB" id="A0A1H7WE95"/>
<dbReference type="PANTHER" id="PTHR43352">
    <property type="entry name" value="ACETYL-COA SYNTHETASE"/>
    <property type="match status" value="1"/>
</dbReference>
<evidence type="ECO:0000256" key="1">
    <source>
        <dbReference type="ARBA" id="ARBA00022598"/>
    </source>
</evidence>
<dbReference type="Proteomes" id="UP000198744">
    <property type="component" value="Unassembled WGS sequence"/>
</dbReference>
<dbReference type="GO" id="GO:0005524">
    <property type="term" value="F:ATP binding"/>
    <property type="evidence" value="ECO:0007669"/>
    <property type="project" value="InterPro"/>
</dbReference>
<proteinExistence type="predicted"/>
<dbReference type="Gene3D" id="3.30.300.30">
    <property type="match status" value="1"/>
</dbReference>
<gene>
    <name evidence="4" type="ORF">SAMN04489760_10685</name>
</gene>
<evidence type="ECO:0000313" key="4">
    <source>
        <dbReference type="EMBL" id="SEM19409.1"/>
    </source>
</evidence>
<dbReference type="Pfam" id="PF00501">
    <property type="entry name" value="AMP-binding"/>
    <property type="match status" value="1"/>
</dbReference>
<protein>
    <submittedName>
        <fullName evidence="4">Benzoate-CoA ligase</fullName>
    </submittedName>
</protein>
<dbReference type="STRING" id="43775.SAMN04489760_10685"/>
<dbReference type="InterPro" id="IPR042099">
    <property type="entry name" value="ANL_N_sf"/>
</dbReference>
<organism evidence="4 5">
    <name type="scientific">Syntrophus gentianae</name>
    <dbReference type="NCBI Taxonomy" id="43775"/>
    <lineage>
        <taxon>Bacteria</taxon>
        <taxon>Pseudomonadati</taxon>
        <taxon>Thermodesulfobacteriota</taxon>
        <taxon>Syntrophia</taxon>
        <taxon>Syntrophales</taxon>
        <taxon>Syntrophaceae</taxon>
        <taxon>Syntrophus</taxon>
    </lineage>
</organism>
<keyword evidence="5" id="KW-1185">Reference proteome</keyword>